<feature type="compositionally biased region" description="Basic and acidic residues" evidence="1">
    <location>
        <begin position="1952"/>
        <end position="1961"/>
    </location>
</feature>
<keyword evidence="4" id="KW-1185">Reference proteome</keyword>
<feature type="region of interest" description="Disordered" evidence="1">
    <location>
        <begin position="838"/>
        <end position="973"/>
    </location>
</feature>
<feature type="compositionally biased region" description="Basic and acidic residues" evidence="1">
    <location>
        <begin position="2073"/>
        <end position="2089"/>
    </location>
</feature>
<feature type="compositionally biased region" description="Polar residues" evidence="1">
    <location>
        <begin position="1809"/>
        <end position="1818"/>
    </location>
</feature>
<feature type="region of interest" description="Disordered" evidence="1">
    <location>
        <begin position="1198"/>
        <end position="1217"/>
    </location>
</feature>
<dbReference type="InterPro" id="IPR055274">
    <property type="entry name" value="SWO1"/>
</dbReference>
<dbReference type="SMART" id="SM00743">
    <property type="entry name" value="Agenet"/>
    <property type="match status" value="2"/>
</dbReference>
<feature type="region of interest" description="Disordered" evidence="1">
    <location>
        <begin position="442"/>
        <end position="472"/>
    </location>
</feature>
<feature type="compositionally biased region" description="Polar residues" evidence="1">
    <location>
        <begin position="1269"/>
        <end position="1279"/>
    </location>
</feature>
<feature type="region of interest" description="Disordered" evidence="1">
    <location>
        <begin position="1809"/>
        <end position="1835"/>
    </location>
</feature>
<feature type="compositionally biased region" description="Polar residues" evidence="1">
    <location>
        <begin position="2126"/>
        <end position="2136"/>
    </location>
</feature>
<sequence>MDYDDKDFQSQNLHLAGEGNTKFPPVLRPYALPKFDFDESLQGQLRFDNLVETEVFLGIESNEDNQWIDAFSRGSSGIGFSSTTAESCSIARHNNVWSEATSSESVEMLLKSVGQEDFIPRQSVIQESDACNELACLAKQMESNPKADYKNEYQDVAGLQPSDDIHEDGSGLKKDVKREEPQAGVSQAHENELAFDGSSRNLELSDICKNVNLPQSGIQFTDTKGKNENQQEVETKVDDSLNDKILDGSSASGELQNNISAASMQNIYTTSDLEDIQNVQNQVVGVSSEQQRCLTAQTDRHDAESYTFSKDANVDTQALDRNAAGTAAHNPDNSLCLSSQEEASNGGIVVKGLNPCSTNVDGSLGMVPSNVSDLQKAEGCSEGMVCKDTYLDSAGENAVKDELKDDQSALTAHNSPKVEIKGNISFQEVIEMNNSNCEISTNLQQSVDSDEKKTHDESTFTKEKESRNTDLEMDVEVSVSKTEAPILTVEGSNTSKTTEHDDRKVDGVSCLGTVSSTKSCILGESTQVCEGSEADKPDDKNFHLSIADQDFMGAPSDCSQINSDADKVHLVDKGVGSSSISPGDMETGLSTSSVSADVTAVDNSAAKALFRDVSLTSCATADVQPHCNVSAQKGTDQKDVQKKAVASNSVDDKEDTAAGVSKEAPVSTPIVSSEQGTIPCTVIRTDHQTCDTSRQLSCETVDSSTKIVETCAAGNIIEPQKTINHNQESSKEMDVSPSLHKLTAKQDELNPDLKISDALPSNLSFVTSAPSLSESHVELHEAISCPAYPTNNTCSPSTTVGRSSETEKDGKQNFPVSELINKDATNVLLIYDNLKGNDASKDKGSLTSEADLSKNNAAGSTTNGIGNSQPVPATTASKASTILEVSPPSGSDASKIKTAGDATHGSPQISDGEKARSVSKSTPQRRARRASNKTAGKETSRKASRTKEKETPPARQPERADKSNNAKLSSPSGFQLTQSNEMLQYGHIDSVCAKPFALLNASTSGLPDLNTSASTPVLFQQPFTDLQQIQLRAQIFVYGSLIQGTAPDEAYMISAFGGPDGGRSLWENAWRMCGERQHGQKSLLMNPETPVQSRSEFAGSRASELAKQGSHQSKGISSPLGRSSSKATPTVVNPLIPLSSPLWNLPTPSDSLQLGALIRGSVLDYPRPPSSLHPYQTPPPRNILGHNTSWISQAPVRGPWIASPPPAPAPDTSSLFSASPISDSVKLNSVKGSSLPPPSGMKGVAPGLPSSSVAPQSIFVGTAPMHDASNVTVSPPQHSSDPKPKKRKKVMVSEDLGQKTLQTQSQLGLSPVVSSHVSTSVVLATSIVSVPKTAVEKSIVSLSSLSPADPLKIDHNIEKKFLSDESLTKVKEAGAHAEEAAALSAAAVNHSLEIWTQLDKQKNSGLVSVIEAELASSAVTVAAAAAVAKAAAAAAKVASNAALQAKLMAEEALASSSNEGTSQSNGISHSEGIKNLGKATPASILKGPNGSSSSSSIIVAAKEAARRRVEAASAAAKQAENMDAIVKAAELAAEAVSQVGKIVTMGDPLHISDLIEARPQGCWEAAHDPCQQVGSSKGKTRDLLNIDSVGDNATISHSPARNIPSDGVGMKIAASEKSPLHKVYNERSEDHSRPMDESEIEVSNGSEKLGENIIKEGSLVEVFKDVGEGCQGAWFTANVVSLKDGKAYVCYSVLVADGGAGPLKEWVPLEGEGDKHPRIRIARPLAGTSYEGTRKRRRAATKDYAWSAGDRVDVWIRESWQEATVKEKKKDEITVYFPARGETAIVRAWQVRSSLFWKDGKWIEYSCSGANVNSSNEGDTPREKRPKLGGPTVEAKGKDKMLKSIEDVEPENPNDLRLLNLSEKDKVFNIGKNSKNEIKTDTQRMPRTGLQKEGSRVIFGVPKPGKKRKFMEVSKHYVADRSDKVNDGNDSVKLANFLMPHGPAFRGWKNNTKNDTKEKRGATSKSKPVKSGKPGVAGKPIPPKDNTSANAFSLPNDLADHTQKINVSASHYKNASESENHMEMASYSANDGAAEGPILYPPLGTSSDAPSSNRTTASRASKGKLAPVGGKLGKIEEEKLTAENTEPRRSNRRIQPTSRLLEGLQSSLIVSKIPSVSHDKGHKNQNRNASRGNNQG</sequence>
<feature type="compositionally biased region" description="Polar residues" evidence="1">
    <location>
        <begin position="2044"/>
        <end position="2059"/>
    </location>
</feature>
<proteinExistence type="predicted"/>
<reference evidence="3" key="1">
    <citation type="submission" date="2023-10" db="EMBL/GenBank/DDBJ databases">
        <title>Chromosome-level genome of the transformable northern wattle, Acacia crassicarpa.</title>
        <authorList>
            <person name="Massaro I."/>
            <person name="Sinha N.R."/>
            <person name="Poethig S."/>
            <person name="Leichty A.R."/>
        </authorList>
    </citation>
    <scope>NUCLEOTIDE SEQUENCE</scope>
    <source>
        <strain evidence="3">Acra3RX</strain>
        <tissue evidence="3">Leaf</tissue>
    </source>
</reference>
<feature type="compositionally biased region" description="Polar residues" evidence="1">
    <location>
        <begin position="2004"/>
        <end position="2013"/>
    </location>
</feature>
<feature type="compositionally biased region" description="Basic and acidic residues" evidence="1">
    <location>
        <begin position="163"/>
        <end position="181"/>
    </location>
</feature>
<dbReference type="EMBL" id="JAWXYG010000010">
    <property type="protein sequence ID" value="KAK4260390.1"/>
    <property type="molecule type" value="Genomic_DNA"/>
</dbReference>
<evidence type="ECO:0000313" key="4">
    <source>
        <dbReference type="Proteomes" id="UP001293593"/>
    </source>
</evidence>
<name>A0AAE1JZG4_9FABA</name>
<dbReference type="InterPro" id="IPR008395">
    <property type="entry name" value="Agenet-like_dom"/>
</dbReference>
<feature type="compositionally biased region" description="Polar residues" evidence="1">
    <location>
        <begin position="2093"/>
        <end position="2109"/>
    </location>
</feature>
<dbReference type="Proteomes" id="UP001293593">
    <property type="component" value="Unassembled WGS sequence"/>
</dbReference>
<comment type="caution">
    <text evidence="3">The sequence shown here is derived from an EMBL/GenBank/DDBJ whole genome shotgun (WGS) entry which is preliminary data.</text>
</comment>
<protein>
    <recommendedName>
        <fullName evidence="2">Agenet domain-containing protein</fullName>
    </recommendedName>
</protein>
<feature type="region of interest" description="Disordered" evidence="1">
    <location>
        <begin position="159"/>
        <end position="196"/>
    </location>
</feature>
<feature type="region of interest" description="Disordered" evidence="1">
    <location>
        <begin position="786"/>
        <end position="815"/>
    </location>
</feature>
<evidence type="ECO:0000313" key="3">
    <source>
        <dbReference type="EMBL" id="KAK4260390.1"/>
    </source>
</evidence>
<gene>
    <name evidence="3" type="ORF">QN277_003511</name>
</gene>
<feature type="domain" description="Agenet" evidence="2">
    <location>
        <begin position="1744"/>
        <end position="1799"/>
    </location>
</feature>
<feature type="compositionally biased region" description="Low complexity" evidence="1">
    <location>
        <begin position="1964"/>
        <end position="1976"/>
    </location>
</feature>
<feature type="region of interest" description="Disordered" evidence="1">
    <location>
        <begin position="1079"/>
        <end position="1128"/>
    </location>
</feature>
<feature type="compositionally biased region" description="Polar residues" evidence="1">
    <location>
        <begin position="1109"/>
        <end position="1128"/>
    </location>
</feature>
<feature type="compositionally biased region" description="Basic and acidic residues" evidence="1">
    <location>
        <begin position="449"/>
        <end position="470"/>
    </location>
</feature>
<dbReference type="InterPro" id="IPR014002">
    <property type="entry name" value="Agenet_dom_plant"/>
</dbReference>
<feature type="compositionally biased region" description="Polar residues" evidence="1">
    <location>
        <begin position="789"/>
        <end position="803"/>
    </location>
</feature>
<dbReference type="Pfam" id="PF05641">
    <property type="entry name" value="Agenet"/>
    <property type="match status" value="1"/>
</dbReference>
<dbReference type="PANTHER" id="PTHR48429">
    <property type="entry name" value="AGENET DOMAIN-CONTAINING PROTEIN"/>
    <property type="match status" value="1"/>
</dbReference>
<feature type="region of interest" description="Disordered" evidence="1">
    <location>
        <begin position="1266"/>
        <end position="1291"/>
    </location>
</feature>
<dbReference type="CDD" id="cd20403">
    <property type="entry name" value="Tudor_Agenet_FMRP-like_rpt2"/>
    <property type="match status" value="1"/>
</dbReference>
<evidence type="ECO:0000256" key="1">
    <source>
        <dbReference type="SAM" id="MobiDB-lite"/>
    </source>
</evidence>
<organism evidence="3 4">
    <name type="scientific">Acacia crassicarpa</name>
    <name type="common">northern wattle</name>
    <dbReference type="NCBI Taxonomy" id="499986"/>
    <lineage>
        <taxon>Eukaryota</taxon>
        <taxon>Viridiplantae</taxon>
        <taxon>Streptophyta</taxon>
        <taxon>Embryophyta</taxon>
        <taxon>Tracheophyta</taxon>
        <taxon>Spermatophyta</taxon>
        <taxon>Magnoliopsida</taxon>
        <taxon>eudicotyledons</taxon>
        <taxon>Gunneridae</taxon>
        <taxon>Pentapetalae</taxon>
        <taxon>rosids</taxon>
        <taxon>fabids</taxon>
        <taxon>Fabales</taxon>
        <taxon>Fabaceae</taxon>
        <taxon>Caesalpinioideae</taxon>
        <taxon>mimosoid clade</taxon>
        <taxon>Acacieae</taxon>
        <taxon>Acacia</taxon>
    </lineage>
</organism>
<feature type="compositionally biased region" description="Polar residues" evidence="1">
    <location>
        <begin position="845"/>
        <end position="880"/>
    </location>
</feature>
<accession>A0AAE1JZG4</accession>
<dbReference type="PANTHER" id="PTHR48429:SF1">
    <property type="entry name" value="AGENET DOMAIN-CONTAINING PROTEIN"/>
    <property type="match status" value="1"/>
</dbReference>
<feature type="region of interest" description="Disordered" evidence="1">
    <location>
        <begin position="646"/>
        <end position="671"/>
    </location>
</feature>
<evidence type="ECO:0000259" key="2">
    <source>
        <dbReference type="SMART" id="SM00743"/>
    </source>
</evidence>
<feature type="region of interest" description="Disordered" evidence="1">
    <location>
        <begin position="1941"/>
        <end position="2136"/>
    </location>
</feature>
<feature type="compositionally biased region" description="Basic and acidic residues" evidence="1">
    <location>
        <begin position="1625"/>
        <end position="1636"/>
    </location>
</feature>
<feature type="region of interest" description="Disordered" evidence="1">
    <location>
        <begin position="1228"/>
        <end position="1248"/>
    </location>
</feature>
<feature type="domain" description="Agenet" evidence="2">
    <location>
        <begin position="1652"/>
        <end position="1727"/>
    </location>
</feature>
<feature type="compositionally biased region" description="Basic and acidic residues" evidence="1">
    <location>
        <begin position="935"/>
        <end position="964"/>
    </location>
</feature>
<feature type="region of interest" description="Disordered" evidence="1">
    <location>
        <begin position="1625"/>
        <end position="1644"/>
    </location>
</feature>